<accession>A0AAJ0DHZ6</accession>
<dbReference type="PANTHER" id="PTHR42085">
    <property type="entry name" value="F-BOX DOMAIN-CONTAINING PROTEIN"/>
    <property type="match status" value="1"/>
</dbReference>
<protein>
    <recommendedName>
        <fullName evidence="3">F-box domain-containing protein</fullName>
    </recommendedName>
</protein>
<comment type="caution">
    <text evidence="1">The sequence shown here is derived from an EMBL/GenBank/DDBJ whole genome shotgun (WGS) entry which is preliminary data.</text>
</comment>
<evidence type="ECO:0008006" key="3">
    <source>
        <dbReference type="Google" id="ProtNLM"/>
    </source>
</evidence>
<reference evidence="1" key="1">
    <citation type="submission" date="2023-04" db="EMBL/GenBank/DDBJ databases">
        <title>Black Yeasts Isolated from many extreme environments.</title>
        <authorList>
            <person name="Coleine C."/>
            <person name="Stajich J.E."/>
            <person name="Selbmann L."/>
        </authorList>
    </citation>
    <scope>NUCLEOTIDE SEQUENCE</scope>
    <source>
        <strain evidence="1">CCFEE 5312</strain>
    </source>
</reference>
<dbReference type="EMBL" id="JAWDJX010000031">
    <property type="protein sequence ID" value="KAK3050640.1"/>
    <property type="molecule type" value="Genomic_DNA"/>
</dbReference>
<gene>
    <name evidence="1" type="ORF">LTR09_008280</name>
</gene>
<dbReference type="Proteomes" id="UP001271007">
    <property type="component" value="Unassembled WGS sequence"/>
</dbReference>
<evidence type="ECO:0000313" key="1">
    <source>
        <dbReference type="EMBL" id="KAK3050640.1"/>
    </source>
</evidence>
<proteinExistence type="predicted"/>
<name>A0AAJ0DHZ6_9PEZI</name>
<dbReference type="PANTHER" id="PTHR42085:SF1">
    <property type="entry name" value="F-BOX DOMAIN-CONTAINING PROTEIN"/>
    <property type="match status" value="1"/>
</dbReference>
<sequence length="269" mass="30661">MLGTKWKPRKQSVATPRIKTEDERAACEIANSSSRLLQLPAELRNRIYEYVLPHRQNLCSSVCWDQRGIFKKCLILHASRQLRHEALSLFASSNLFEVRLHFGELHTLSMMNVLCVDPVAANALRNIEVVSSFACYHAHTMMPFFGCVSVFVDRDAETVTQTGEDSWTMKMECDRNLKHGLVGEKCNRLREETVVRLLREVEAAELHVKERDVRKGVLEDLAVRMAKKKQKKQGVIMKINSGVGRALKREASMVGATLERYRETATFLG</sequence>
<dbReference type="AlphaFoldDB" id="A0AAJ0DHZ6"/>
<evidence type="ECO:0000313" key="2">
    <source>
        <dbReference type="Proteomes" id="UP001271007"/>
    </source>
</evidence>
<organism evidence="1 2">
    <name type="scientific">Extremus antarcticus</name>
    <dbReference type="NCBI Taxonomy" id="702011"/>
    <lineage>
        <taxon>Eukaryota</taxon>
        <taxon>Fungi</taxon>
        <taxon>Dikarya</taxon>
        <taxon>Ascomycota</taxon>
        <taxon>Pezizomycotina</taxon>
        <taxon>Dothideomycetes</taxon>
        <taxon>Dothideomycetidae</taxon>
        <taxon>Mycosphaerellales</taxon>
        <taxon>Extremaceae</taxon>
        <taxon>Extremus</taxon>
    </lineage>
</organism>
<dbReference type="InterPro" id="IPR038883">
    <property type="entry name" value="AN11006-like"/>
</dbReference>
<keyword evidence="2" id="KW-1185">Reference proteome</keyword>